<evidence type="ECO:0000313" key="4">
    <source>
        <dbReference type="Proteomes" id="UP001225134"/>
    </source>
</evidence>
<dbReference type="Proteomes" id="UP001225134">
    <property type="component" value="Unassembled WGS sequence"/>
</dbReference>
<dbReference type="InterPro" id="IPR008565">
    <property type="entry name" value="TtsA-like_GH18_dom"/>
</dbReference>
<feature type="domain" description="Peptidoglycan binding" evidence="2">
    <location>
        <begin position="89"/>
        <end position="159"/>
    </location>
</feature>
<dbReference type="InterPro" id="IPR018537">
    <property type="entry name" value="Peptidoglycan-bd_3"/>
</dbReference>
<dbReference type="Pfam" id="PF05838">
    <property type="entry name" value="Glyco_hydro_108"/>
    <property type="match status" value="1"/>
</dbReference>
<evidence type="ECO:0000313" key="3">
    <source>
        <dbReference type="EMBL" id="MDK9580857.1"/>
    </source>
</evidence>
<dbReference type="Gene3D" id="1.20.141.10">
    <property type="entry name" value="Chitosanase, subunit A, domain 1"/>
    <property type="match status" value="1"/>
</dbReference>
<protein>
    <submittedName>
        <fullName evidence="3">Glycosyl hydrolase 108 family protein</fullName>
    </submittedName>
</protein>
<evidence type="ECO:0000259" key="2">
    <source>
        <dbReference type="Pfam" id="PF09374"/>
    </source>
</evidence>
<organism evidence="3 4">
    <name type="scientific">Sneathia sanguinegens</name>
    <dbReference type="NCBI Taxonomy" id="40543"/>
    <lineage>
        <taxon>Bacteria</taxon>
        <taxon>Fusobacteriati</taxon>
        <taxon>Fusobacteriota</taxon>
        <taxon>Fusobacteriia</taxon>
        <taxon>Fusobacteriales</taxon>
        <taxon>Leptotrichiaceae</taxon>
        <taxon>Sneathia</taxon>
    </lineage>
</organism>
<dbReference type="GO" id="GO:0016787">
    <property type="term" value="F:hydrolase activity"/>
    <property type="evidence" value="ECO:0007669"/>
    <property type="project" value="UniProtKB-KW"/>
</dbReference>
<dbReference type="SUPFAM" id="SSF53955">
    <property type="entry name" value="Lysozyme-like"/>
    <property type="match status" value="1"/>
</dbReference>
<keyword evidence="3" id="KW-0378">Hydrolase</keyword>
<proteinExistence type="predicted"/>
<dbReference type="RefSeq" id="WP_285153108.1">
    <property type="nucleotide sequence ID" value="NZ_JASSPP010000007.1"/>
</dbReference>
<gene>
    <name evidence="3" type="ORF">QQA45_04920</name>
</gene>
<sequence length="170" mass="19938">MENKFEILFKYILMVEGGYSNHKNDRGGKTKYGITQAVARNYGIEDLTIEQAKEIYYKKYYLKNKLDKVDNVKIALSIFDFTVNSGLYGVRKAQQALKELGYKITIDGVIGEQTIKFLNIVNEDKFLNKYHELQIKFYNTIVKNKPIQKVFLKGWINRVNSKIKYIKEMN</sequence>
<dbReference type="Pfam" id="PF09374">
    <property type="entry name" value="PG_binding_3"/>
    <property type="match status" value="1"/>
</dbReference>
<name>A0ABT7HLC1_9FUSO</name>
<keyword evidence="4" id="KW-1185">Reference proteome</keyword>
<comment type="caution">
    <text evidence="3">The sequence shown here is derived from an EMBL/GenBank/DDBJ whole genome shotgun (WGS) entry which is preliminary data.</text>
</comment>
<reference evidence="3 4" key="1">
    <citation type="submission" date="2023-06" db="EMBL/GenBank/DDBJ databases">
        <title>Antibody response to the Sneathia vaginalis cytopathogenic toxin A during pregnancy.</title>
        <authorList>
            <person name="Mccoy Z.T."/>
            <person name="Serrano M.G."/>
            <person name="Spaine K."/>
            <person name="Edwards D.J."/>
            <person name="Buck G.A."/>
            <person name="Jefferson K."/>
        </authorList>
    </citation>
    <scope>NUCLEOTIDE SEQUENCE [LARGE SCALE GENOMIC DNA]</scope>
    <source>
        <strain evidence="3 4">CCUG 42621</strain>
    </source>
</reference>
<accession>A0ABT7HLC1</accession>
<evidence type="ECO:0000259" key="1">
    <source>
        <dbReference type="Pfam" id="PF05838"/>
    </source>
</evidence>
<dbReference type="EMBL" id="JASSPP010000007">
    <property type="protein sequence ID" value="MDK9580857.1"/>
    <property type="molecule type" value="Genomic_DNA"/>
</dbReference>
<dbReference type="InterPro" id="IPR023346">
    <property type="entry name" value="Lysozyme-like_dom_sf"/>
</dbReference>
<dbReference type="CDD" id="cd13926">
    <property type="entry name" value="N-acetylmuramidase_GH108"/>
    <property type="match status" value="1"/>
</dbReference>
<feature type="domain" description="TtsA-like Glycoside hydrolase family 108" evidence="1">
    <location>
        <begin position="9"/>
        <end position="86"/>
    </location>
</feature>